<reference evidence="2 3" key="1">
    <citation type="submission" date="2022-08" db="EMBL/GenBank/DDBJ databases">
        <title>Proteogenomics of the novel Dehalobacterium formicoaceticum strain EZ94 highlights a key role of methyltransferases during anaerobic dichloromethane degradation.</title>
        <authorList>
            <person name="Wasmund K."/>
        </authorList>
    </citation>
    <scope>NUCLEOTIDE SEQUENCE [LARGE SCALE GENOMIC DNA]</scope>
    <source>
        <strain evidence="2 3">EZ94</strain>
    </source>
</reference>
<gene>
    <name evidence="2" type="ORF">NVS47_16010</name>
</gene>
<proteinExistence type="predicted"/>
<sequence>MYFYLPKNMQKYLPVTLKHPPVDTLQEAFLWKDERTVSLTGIISVDTNQYEVEPFLCGKKVTLRYDPYDFSCGIRVFYDGRQFKDAVPAKIHRHSKKGFQKELSSTPPVTGLNFLEQLAETKLTKKQALSFSGLEGDLK</sequence>
<dbReference type="RefSeq" id="WP_257914166.1">
    <property type="nucleotide sequence ID" value="NZ_JANPWE010000015.1"/>
</dbReference>
<name>A0ABT1Y7X8_9FIRM</name>
<evidence type="ECO:0000313" key="3">
    <source>
        <dbReference type="Proteomes" id="UP001524944"/>
    </source>
</evidence>
<organism evidence="2 3">
    <name type="scientific">Dehalobacterium formicoaceticum</name>
    <dbReference type="NCBI Taxonomy" id="51515"/>
    <lineage>
        <taxon>Bacteria</taxon>
        <taxon>Bacillati</taxon>
        <taxon>Bacillota</taxon>
        <taxon>Clostridia</taxon>
        <taxon>Eubacteriales</taxon>
        <taxon>Peptococcaceae</taxon>
        <taxon>Dehalobacterium</taxon>
    </lineage>
</organism>
<dbReference type="Pfam" id="PF09299">
    <property type="entry name" value="Mu-transpos_C"/>
    <property type="match status" value="1"/>
</dbReference>
<evidence type="ECO:0000313" key="2">
    <source>
        <dbReference type="EMBL" id="MCR6546994.1"/>
    </source>
</evidence>
<dbReference type="InterPro" id="IPR015378">
    <property type="entry name" value="Transposase-like_Mu_C"/>
</dbReference>
<feature type="domain" description="Transposase-like Mu C-terminal" evidence="1">
    <location>
        <begin position="28"/>
        <end position="83"/>
    </location>
</feature>
<evidence type="ECO:0000259" key="1">
    <source>
        <dbReference type="Pfam" id="PF09299"/>
    </source>
</evidence>
<comment type="caution">
    <text evidence="2">The sequence shown here is derived from an EMBL/GenBank/DDBJ whole genome shotgun (WGS) entry which is preliminary data.</text>
</comment>
<dbReference type="Proteomes" id="UP001524944">
    <property type="component" value="Unassembled WGS sequence"/>
</dbReference>
<dbReference type="EMBL" id="JANPWE010000015">
    <property type="protein sequence ID" value="MCR6546994.1"/>
    <property type="molecule type" value="Genomic_DNA"/>
</dbReference>
<keyword evidence="3" id="KW-1185">Reference proteome</keyword>
<accession>A0ABT1Y7X8</accession>
<protein>
    <submittedName>
        <fullName evidence="2">Mu transposase C-terminal domain-containing protein</fullName>
    </submittedName>
</protein>